<dbReference type="Pfam" id="PF03799">
    <property type="entry name" value="FtsQ_DivIB_C"/>
    <property type="match status" value="1"/>
</dbReference>
<evidence type="ECO:0000313" key="10">
    <source>
        <dbReference type="Proteomes" id="UP000186096"/>
    </source>
</evidence>
<keyword evidence="10" id="KW-1185">Reference proteome</keyword>
<evidence type="ECO:0000256" key="6">
    <source>
        <dbReference type="ARBA" id="ARBA00023136"/>
    </source>
</evidence>
<keyword evidence="5" id="KW-1133">Transmembrane helix</keyword>
<dbReference type="Pfam" id="PF08478">
    <property type="entry name" value="POTRA_1"/>
    <property type="match status" value="1"/>
</dbReference>
<keyword evidence="6" id="KW-0472">Membrane</keyword>
<evidence type="ECO:0000256" key="2">
    <source>
        <dbReference type="ARBA" id="ARBA00022475"/>
    </source>
</evidence>
<organism evidence="9 10">
    <name type="scientific">Microbispora rosea</name>
    <dbReference type="NCBI Taxonomy" id="58117"/>
    <lineage>
        <taxon>Bacteria</taxon>
        <taxon>Bacillati</taxon>
        <taxon>Actinomycetota</taxon>
        <taxon>Actinomycetes</taxon>
        <taxon>Streptosporangiales</taxon>
        <taxon>Streptosporangiaceae</taxon>
        <taxon>Microbispora</taxon>
    </lineage>
</organism>
<comment type="subcellular location">
    <subcellularLocation>
        <location evidence="1">Membrane</location>
    </subcellularLocation>
</comment>
<evidence type="ECO:0000256" key="3">
    <source>
        <dbReference type="ARBA" id="ARBA00022618"/>
    </source>
</evidence>
<dbReference type="Gene3D" id="3.10.20.310">
    <property type="entry name" value="membrane protein fhac"/>
    <property type="match status" value="1"/>
</dbReference>
<dbReference type="InterPro" id="IPR034746">
    <property type="entry name" value="POTRA"/>
</dbReference>
<keyword evidence="4" id="KW-0812">Transmembrane</keyword>
<dbReference type="PANTHER" id="PTHR37820:SF1">
    <property type="entry name" value="CELL DIVISION PROTEIN FTSQ"/>
    <property type="match status" value="1"/>
</dbReference>
<evidence type="ECO:0000259" key="8">
    <source>
        <dbReference type="PROSITE" id="PS51779"/>
    </source>
</evidence>
<gene>
    <name evidence="9" type="ORF">SAMN05421833_101374</name>
</gene>
<dbReference type="RefSeq" id="WP_076432170.1">
    <property type="nucleotide sequence ID" value="NZ_FTNI01000001.1"/>
</dbReference>
<accession>A0A1N6RG33</accession>
<dbReference type="InterPro" id="IPR013685">
    <property type="entry name" value="POTRA_FtsQ_type"/>
</dbReference>
<dbReference type="PROSITE" id="PS51779">
    <property type="entry name" value="POTRA"/>
    <property type="match status" value="1"/>
</dbReference>
<evidence type="ECO:0000313" key="9">
    <source>
        <dbReference type="EMBL" id="SIQ27767.1"/>
    </source>
</evidence>
<protein>
    <submittedName>
        <fullName evidence="9">Cell division protein FtsQ</fullName>
    </submittedName>
</protein>
<dbReference type="EMBL" id="FTNI01000001">
    <property type="protein sequence ID" value="SIQ27767.1"/>
    <property type="molecule type" value="Genomic_DNA"/>
</dbReference>
<keyword evidence="7" id="KW-0131">Cell cycle</keyword>
<dbReference type="Proteomes" id="UP000186096">
    <property type="component" value="Unassembled WGS sequence"/>
</dbReference>
<proteinExistence type="predicted"/>
<feature type="domain" description="POTRA" evidence="8">
    <location>
        <begin position="32"/>
        <end position="100"/>
    </location>
</feature>
<evidence type="ECO:0000256" key="5">
    <source>
        <dbReference type="ARBA" id="ARBA00022989"/>
    </source>
</evidence>
<name>A0A1N6RG33_9ACTN</name>
<dbReference type="AlphaFoldDB" id="A0A1N6RG33"/>
<dbReference type="InterPro" id="IPR050487">
    <property type="entry name" value="FtsQ_DivIB"/>
</dbReference>
<dbReference type="PANTHER" id="PTHR37820">
    <property type="entry name" value="CELL DIVISION PROTEIN DIVIB"/>
    <property type="match status" value="1"/>
</dbReference>
<dbReference type="GO" id="GO:0005886">
    <property type="term" value="C:plasma membrane"/>
    <property type="evidence" value="ECO:0007669"/>
    <property type="project" value="TreeGrafter"/>
</dbReference>
<dbReference type="GO" id="GO:0051301">
    <property type="term" value="P:cell division"/>
    <property type="evidence" value="ECO:0007669"/>
    <property type="project" value="UniProtKB-KW"/>
</dbReference>
<evidence type="ECO:0000256" key="4">
    <source>
        <dbReference type="ARBA" id="ARBA00022692"/>
    </source>
</evidence>
<dbReference type="InterPro" id="IPR005548">
    <property type="entry name" value="Cell_div_FtsQ/DivIB_C"/>
</dbReference>
<keyword evidence="2" id="KW-1003">Cell membrane</keyword>
<reference evidence="10" key="1">
    <citation type="submission" date="2017-01" db="EMBL/GenBank/DDBJ databases">
        <authorList>
            <person name="Varghese N."/>
            <person name="Submissions S."/>
        </authorList>
    </citation>
    <scope>NUCLEOTIDE SEQUENCE [LARGE SCALE GENOMIC DNA]</scope>
    <source>
        <strain evidence="10">ATCC 12950</strain>
    </source>
</reference>
<dbReference type="STRING" id="58117.SAMN05421833_101374"/>
<keyword evidence="3 9" id="KW-0132">Cell division</keyword>
<sequence length="223" mass="23758">MRRAVRRSALATLLTGGVVGVATWVVFFSPVLGVRDVEITGNNRIPAEQLRQAVAVRTGTPLATVDLAGVEQRLRAMRAVESATVDRGWPGTLRVSVVERVPAAAVPMGVTTAVVDRYGVVLQQVTVAPPRLPVLRVQRAAVDDPATRAGLTVLRALPDSVLQRLRELRVPTPRSITLKLADGRTVLWGDAGRSAQKGRVLLAALAKPGTSYDVSSPQVVTVK</sequence>
<dbReference type="OrthoDB" id="9790760at2"/>
<evidence type="ECO:0000256" key="7">
    <source>
        <dbReference type="ARBA" id="ARBA00023306"/>
    </source>
</evidence>
<evidence type="ECO:0000256" key="1">
    <source>
        <dbReference type="ARBA" id="ARBA00004370"/>
    </source>
</evidence>